<accession>G3IQ61</accession>
<dbReference type="EMBL" id="JH027125">
    <property type="protein sequence ID" value="EGV91215.1"/>
    <property type="molecule type" value="Genomic_DNA"/>
</dbReference>
<feature type="chain" id="PRO_5003445445" description="Secreted protein" evidence="1">
    <location>
        <begin position="27"/>
        <end position="104"/>
    </location>
</feature>
<protein>
    <recommendedName>
        <fullName evidence="4">Secreted protein</fullName>
    </recommendedName>
</protein>
<name>G3IQ61_CRIGR</name>
<reference evidence="3" key="1">
    <citation type="journal article" date="2011" name="Nat. Biotechnol.">
        <title>The genomic sequence of the Chinese hamster ovary (CHO)-K1 cell line.</title>
        <authorList>
            <person name="Xu X."/>
            <person name="Nagarajan H."/>
            <person name="Lewis N.E."/>
            <person name="Pan S."/>
            <person name="Cai Z."/>
            <person name="Liu X."/>
            <person name="Chen W."/>
            <person name="Xie M."/>
            <person name="Wang W."/>
            <person name="Hammond S."/>
            <person name="Andersen M.R."/>
            <person name="Neff N."/>
            <person name="Passarelli B."/>
            <person name="Koh W."/>
            <person name="Fan H.C."/>
            <person name="Wang J."/>
            <person name="Gui Y."/>
            <person name="Lee K.H."/>
            <person name="Betenbaugh M.J."/>
            <person name="Quake S.R."/>
            <person name="Famili I."/>
            <person name="Palsson B.O."/>
            <person name="Wang J."/>
        </authorList>
    </citation>
    <scope>NUCLEOTIDE SEQUENCE [LARGE SCALE GENOMIC DNA]</scope>
    <source>
        <strain evidence="3">CHO K1 cell line</strain>
    </source>
</reference>
<sequence>MQSVSAATSTACVCAALLCVKMCGHTGQRGTNCVQPNYFPTFCVFHTRPTHQPFKLNFKAKPNLFHPRNEHSIFHMYSKQCLPTQFSASSSRNMSSGFGFQSLV</sequence>
<evidence type="ECO:0008006" key="4">
    <source>
        <dbReference type="Google" id="ProtNLM"/>
    </source>
</evidence>
<gene>
    <name evidence="2" type="ORF">I79_026152</name>
</gene>
<proteinExistence type="predicted"/>
<feature type="signal peptide" evidence="1">
    <location>
        <begin position="1"/>
        <end position="26"/>
    </location>
</feature>
<organism evidence="2 3">
    <name type="scientific">Cricetulus griseus</name>
    <name type="common">Chinese hamster</name>
    <name type="synonym">Cricetulus barabensis griseus</name>
    <dbReference type="NCBI Taxonomy" id="10029"/>
    <lineage>
        <taxon>Eukaryota</taxon>
        <taxon>Metazoa</taxon>
        <taxon>Chordata</taxon>
        <taxon>Craniata</taxon>
        <taxon>Vertebrata</taxon>
        <taxon>Euteleostomi</taxon>
        <taxon>Mammalia</taxon>
        <taxon>Eutheria</taxon>
        <taxon>Euarchontoglires</taxon>
        <taxon>Glires</taxon>
        <taxon>Rodentia</taxon>
        <taxon>Myomorpha</taxon>
        <taxon>Muroidea</taxon>
        <taxon>Cricetidae</taxon>
        <taxon>Cricetinae</taxon>
        <taxon>Cricetulus</taxon>
    </lineage>
</organism>
<evidence type="ECO:0000256" key="1">
    <source>
        <dbReference type="SAM" id="SignalP"/>
    </source>
</evidence>
<dbReference type="Proteomes" id="UP000001075">
    <property type="component" value="Unassembled WGS sequence"/>
</dbReference>
<keyword evidence="1" id="KW-0732">Signal</keyword>
<evidence type="ECO:0000313" key="3">
    <source>
        <dbReference type="Proteomes" id="UP000001075"/>
    </source>
</evidence>
<dbReference type="InParanoid" id="G3IQ61"/>
<dbReference type="AlphaFoldDB" id="G3IQ61"/>
<evidence type="ECO:0000313" key="2">
    <source>
        <dbReference type="EMBL" id="EGV91215.1"/>
    </source>
</evidence>